<feature type="binding site" evidence="16">
    <location>
        <position position="186"/>
    </location>
    <ligand>
        <name>substrate</name>
    </ligand>
</feature>
<evidence type="ECO:0000256" key="7">
    <source>
        <dbReference type="ARBA" id="ARBA00022490"/>
    </source>
</evidence>
<dbReference type="CDD" id="cd24015">
    <property type="entry name" value="ASKHA_NBD_PanK-III"/>
    <property type="match status" value="1"/>
</dbReference>
<comment type="subcellular location">
    <subcellularLocation>
        <location evidence="3 16">Cytoplasm</location>
    </subcellularLocation>
</comment>
<feature type="binding site" evidence="16">
    <location>
        <position position="131"/>
    </location>
    <ligand>
        <name>K(+)</name>
        <dbReference type="ChEBI" id="CHEBI:29103"/>
    </ligand>
</feature>
<keyword evidence="11 16" id="KW-0067">ATP-binding</keyword>
<dbReference type="SUPFAM" id="SSF53067">
    <property type="entry name" value="Actin-like ATPase domain"/>
    <property type="match status" value="2"/>
</dbReference>
<dbReference type="Proteomes" id="UP000230842">
    <property type="component" value="Unassembled WGS sequence"/>
</dbReference>
<evidence type="ECO:0000313" key="17">
    <source>
        <dbReference type="EMBL" id="PJJ58129.1"/>
    </source>
</evidence>
<comment type="catalytic activity">
    <reaction evidence="1 16">
        <text>(R)-pantothenate + ATP = (R)-4'-phosphopantothenate + ADP + H(+)</text>
        <dbReference type="Rhea" id="RHEA:16373"/>
        <dbReference type="ChEBI" id="CHEBI:10986"/>
        <dbReference type="ChEBI" id="CHEBI:15378"/>
        <dbReference type="ChEBI" id="CHEBI:29032"/>
        <dbReference type="ChEBI" id="CHEBI:30616"/>
        <dbReference type="ChEBI" id="CHEBI:456216"/>
        <dbReference type="EC" id="2.7.1.33"/>
    </reaction>
</comment>
<keyword evidence="12 16" id="KW-0630">Potassium</keyword>
<keyword evidence="10 16" id="KW-0418">Kinase</keyword>
<keyword evidence="7 16" id="KW-0963">Cytoplasm</keyword>
<dbReference type="OrthoDB" id="9804707at2"/>
<comment type="cofactor">
    <cofactor evidence="2">
        <name>K(+)</name>
        <dbReference type="ChEBI" id="CHEBI:29103"/>
    </cofactor>
</comment>
<gene>
    <name evidence="16" type="primary">coaX</name>
    <name evidence="17" type="ORF">CLV56_2374</name>
</gene>
<evidence type="ECO:0000256" key="2">
    <source>
        <dbReference type="ARBA" id="ARBA00001958"/>
    </source>
</evidence>
<keyword evidence="8 16" id="KW-0808">Transferase</keyword>
<feature type="binding site" evidence="16">
    <location>
        <position position="134"/>
    </location>
    <ligand>
        <name>ATP</name>
        <dbReference type="ChEBI" id="CHEBI:30616"/>
    </ligand>
</feature>
<dbReference type="GO" id="GO:0005737">
    <property type="term" value="C:cytoplasm"/>
    <property type="evidence" value="ECO:0007669"/>
    <property type="project" value="UniProtKB-SubCell"/>
</dbReference>
<keyword evidence="9 16" id="KW-0547">Nucleotide-binding</keyword>
<evidence type="ECO:0000256" key="6">
    <source>
        <dbReference type="ARBA" id="ARBA00012102"/>
    </source>
</evidence>
<evidence type="ECO:0000256" key="4">
    <source>
        <dbReference type="ARBA" id="ARBA00005225"/>
    </source>
</evidence>
<dbReference type="GO" id="GO:0046872">
    <property type="term" value="F:metal ion binding"/>
    <property type="evidence" value="ECO:0007669"/>
    <property type="project" value="UniProtKB-KW"/>
</dbReference>
<organism evidence="17 18">
    <name type="scientific">Mumia flava</name>
    <dbReference type="NCBI Taxonomy" id="1348852"/>
    <lineage>
        <taxon>Bacteria</taxon>
        <taxon>Bacillati</taxon>
        <taxon>Actinomycetota</taxon>
        <taxon>Actinomycetes</taxon>
        <taxon>Propionibacteriales</taxon>
        <taxon>Nocardioidaceae</taxon>
        <taxon>Mumia</taxon>
    </lineage>
</organism>
<evidence type="ECO:0000256" key="5">
    <source>
        <dbReference type="ARBA" id="ARBA00011738"/>
    </source>
</evidence>
<feature type="binding site" evidence="16">
    <location>
        <begin position="109"/>
        <end position="112"/>
    </location>
    <ligand>
        <name>substrate</name>
    </ligand>
</feature>
<protein>
    <recommendedName>
        <fullName evidence="15 16">Type III pantothenate kinase</fullName>
        <ecNumber evidence="6 16">2.7.1.33</ecNumber>
    </recommendedName>
    <alternativeName>
        <fullName evidence="16">PanK-III</fullName>
    </alternativeName>
    <alternativeName>
        <fullName evidence="16">Pantothenic acid kinase</fullName>
    </alternativeName>
</protein>
<dbReference type="PANTHER" id="PTHR34265:SF1">
    <property type="entry name" value="TYPE III PANTOTHENATE KINASE"/>
    <property type="match status" value="1"/>
</dbReference>
<keyword evidence="13 16" id="KW-0173">Coenzyme A biosynthesis</keyword>
<dbReference type="AlphaFoldDB" id="A0A0B2BQ80"/>
<dbReference type="Pfam" id="PF03309">
    <property type="entry name" value="Pan_kinase"/>
    <property type="match status" value="1"/>
</dbReference>
<dbReference type="EMBL" id="PGEZ01000001">
    <property type="protein sequence ID" value="PJJ58129.1"/>
    <property type="molecule type" value="Genomic_DNA"/>
</dbReference>
<dbReference type="GO" id="GO:0015937">
    <property type="term" value="P:coenzyme A biosynthetic process"/>
    <property type="evidence" value="ECO:0007669"/>
    <property type="project" value="UniProtKB-UniRule"/>
</dbReference>
<evidence type="ECO:0000256" key="16">
    <source>
        <dbReference type="HAMAP-Rule" id="MF_01274"/>
    </source>
</evidence>
<dbReference type="NCBIfam" id="TIGR00671">
    <property type="entry name" value="baf"/>
    <property type="match status" value="1"/>
</dbReference>
<dbReference type="HAMAP" id="MF_01274">
    <property type="entry name" value="Pantothen_kinase_3"/>
    <property type="match status" value="1"/>
</dbReference>
<evidence type="ECO:0000256" key="10">
    <source>
        <dbReference type="ARBA" id="ARBA00022777"/>
    </source>
</evidence>
<keyword evidence="16" id="KW-0479">Metal-binding</keyword>
<evidence type="ECO:0000256" key="1">
    <source>
        <dbReference type="ARBA" id="ARBA00001206"/>
    </source>
</evidence>
<feature type="binding site" evidence="16">
    <location>
        <begin position="9"/>
        <end position="16"/>
    </location>
    <ligand>
        <name>ATP</name>
        <dbReference type="ChEBI" id="CHEBI:30616"/>
    </ligand>
</feature>
<dbReference type="GO" id="GO:0005524">
    <property type="term" value="F:ATP binding"/>
    <property type="evidence" value="ECO:0007669"/>
    <property type="project" value="UniProtKB-UniRule"/>
</dbReference>
<evidence type="ECO:0000256" key="15">
    <source>
        <dbReference type="ARBA" id="ARBA00040883"/>
    </source>
</evidence>
<dbReference type="Gene3D" id="3.30.420.40">
    <property type="match status" value="2"/>
</dbReference>
<evidence type="ECO:0000256" key="9">
    <source>
        <dbReference type="ARBA" id="ARBA00022741"/>
    </source>
</evidence>
<dbReference type="PANTHER" id="PTHR34265">
    <property type="entry name" value="TYPE III PANTOTHENATE KINASE"/>
    <property type="match status" value="1"/>
</dbReference>
<evidence type="ECO:0000256" key="14">
    <source>
        <dbReference type="ARBA" id="ARBA00038036"/>
    </source>
</evidence>
<dbReference type="NCBIfam" id="NF009855">
    <property type="entry name" value="PRK13321.1"/>
    <property type="match status" value="1"/>
</dbReference>
<sequence length="258" mass="27019">MTGPLLCLDVRNSHTTVGVFVDGDLRARWRVTSDERRTADEWQLTLGGLLGQQGVGRVGGVAISCTVPAILHELRVLVERWYADASVAIVEPGTRTGVSILTDNPREVGADRIVNSAAAAQLYGGPCVVVDFGTATTFDVVDDRGRYVGGAISAGIGISLEALARRGAQLRSVELVRPRSVVAKNTVEAIQSGMVFGFAGLVDGIVTRMVASLGPGDVTVVGTGGYAEVVRDECATITRFEPDLTLIGLSIVAARNAA</sequence>
<comment type="function">
    <text evidence="16">Catalyzes the phosphorylation of pantothenate (Pan), the first step in CoA biosynthesis.</text>
</comment>
<evidence type="ECO:0000256" key="12">
    <source>
        <dbReference type="ARBA" id="ARBA00022958"/>
    </source>
</evidence>
<dbReference type="RefSeq" id="WP_039339892.1">
    <property type="nucleotide sequence ID" value="NZ_PGEZ01000001.1"/>
</dbReference>
<comment type="caution">
    <text evidence="17">The sequence shown here is derived from an EMBL/GenBank/DDBJ whole genome shotgun (WGS) entry which is preliminary data.</text>
</comment>
<comment type="subunit">
    <text evidence="5 16">Homodimer.</text>
</comment>
<proteinExistence type="inferred from homology"/>
<reference evidence="17 18" key="1">
    <citation type="submission" date="2017-11" db="EMBL/GenBank/DDBJ databases">
        <title>Genomic Encyclopedia of Archaeal and Bacterial Type Strains, Phase II (KMG-II): From Individual Species to Whole Genera.</title>
        <authorList>
            <person name="Goeker M."/>
        </authorList>
    </citation>
    <scope>NUCLEOTIDE SEQUENCE [LARGE SCALE GENOMIC DNA]</scope>
    <source>
        <strain evidence="17 18">DSM 27763</strain>
    </source>
</reference>
<evidence type="ECO:0000256" key="3">
    <source>
        <dbReference type="ARBA" id="ARBA00004496"/>
    </source>
</evidence>
<comment type="caution">
    <text evidence="16">Lacks conserved residue(s) required for the propagation of feature annotation.</text>
</comment>
<dbReference type="EC" id="2.7.1.33" evidence="6 16"/>
<evidence type="ECO:0000256" key="8">
    <source>
        <dbReference type="ARBA" id="ARBA00022679"/>
    </source>
</evidence>
<comment type="similarity">
    <text evidence="14 16">Belongs to the type III pantothenate kinase family.</text>
</comment>
<keyword evidence="18" id="KW-1185">Reference proteome</keyword>
<feature type="active site" description="Proton acceptor" evidence="16">
    <location>
        <position position="111"/>
    </location>
</feature>
<evidence type="ECO:0000313" key="18">
    <source>
        <dbReference type="Proteomes" id="UP000230842"/>
    </source>
</evidence>
<comment type="cofactor">
    <cofactor evidence="16">
        <name>NH4(+)</name>
        <dbReference type="ChEBI" id="CHEBI:28938"/>
    </cofactor>
    <cofactor evidence="16">
        <name>K(+)</name>
        <dbReference type="ChEBI" id="CHEBI:29103"/>
    </cofactor>
    <text evidence="16">A monovalent cation. Ammonium or potassium.</text>
</comment>
<evidence type="ECO:0000256" key="13">
    <source>
        <dbReference type="ARBA" id="ARBA00022993"/>
    </source>
</evidence>
<dbReference type="GO" id="GO:0004594">
    <property type="term" value="F:pantothenate kinase activity"/>
    <property type="evidence" value="ECO:0007669"/>
    <property type="project" value="UniProtKB-UniRule"/>
</dbReference>
<comment type="pathway">
    <text evidence="4 16">Cofactor biosynthesis; coenzyme A biosynthesis; CoA from (R)-pantothenate: step 1/5.</text>
</comment>
<dbReference type="InterPro" id="IPR004619">
    <property type="entry name" value="Type_III_PanK"/>
</dbReference>
<dbReference type="UniPathway" id="UPA00241">
    <property type="reaction ID" value="UER00352"/>
</dbReference>
<accession>A0A0B2BQ80</accession>
<evidence type="ECO:0000256" key="11">
    <source>
        <dbReference type="ARBA" id="ARBA00022840"/>
    </source>
</evidence>
<dbReference type="InterPro" id="IPR043129">
    <property type="entry name" value="ATPase_NBD"/>
</dbReference>
<name>A0A0B2BQ80_9ACTN</name>